<evidence type="ECO:0000313" key="2">
    <source>
        <dbReference type="Proteomes" id="UP001307849"/>
    </source>
</evidence>
<reference evidence="1 2" key="1">
    <citation type="submission" date="2019-10" db="EMBL/GenBank/DDBJ databases">
        <authorList>
            <person name="Palmer J.M."/>
        </authorList>
    </citation>
    <scope>NUCLEOTIDE SEQUENCE [LARGE SCALE GENOMIC DNA]</scope>
    <source>
        <strain evidence="1 2">TWF506</strain>
    </source>
</reference>
<keyword evidence="2" id="KW-1185">Reference proteome</keyword>
<dbReference type="AlphaFoldDB" id="A0AAN8NCG5"/>
<gene>
    <name evidence="1" type="ORF">TWF506_004173</name>
</gene>
<protein>
    <submittedName>
        <fullName evidence="1">Uncharacterized protein</fullName>
    </submittedName>
</protein>
<organism evidence="1 2">
    <name type="scientific">Arthrobotrys conoides</name>
    <dbReference type="NCBI Taxonomy" id="74498"/>
    <lineage>
        <taxon>Eukaryota</taxon>
        <taxon>Fungi</taxon>
        <taxon>Dikarya</taxon>
        <taxon>Ascomycota</taxon>
        <taxon>Pezizomycotina</taxon>
        <taxon>Orbiliomycetes</taxon>
        <taxon>Orbiliales</taxon>
        <taxon>Orbiliaceae</taxon>
        <taxon>Arthrobotrys</taxon>
    </lineage>
</organism>
<dbReference type="EMBL" id="JAVHJM010000013">
    <property type="protein sequence ID" value="KAK6499544.1"/>
    <property type="molecule type" value="Genomic_DNA"/>
</dbReference>
<sequence>MSTSTTTDNEAAKELNIKLQAGEMKLFSSFIPSLSSGDYTVVIDHKLDLEGFAQKPLLSTKEFRITAPRYALAPGDVYSSFPHPGHGEEAKVLPHILLSDPHLPWARSLGAPMEKEHPWMGILSFATEELQSRVADILGAKSKLKDSKPSQTLSYSLTLGDLWSLSNEIVLPLDPDHMKKEDDRRPSGEKSTDIVDAVFMTSKMFEQLFCETDGPNNTPRISLKKFQYMSHVRMVNSVGTVSAGPGGAGNVRYGVVVGPRSGLVRPNDIVTDLSKPIPMIAHLFSLEGVQSMDLNIIRSKGYVGLISLYSWVYECLPSTSENYSQALSDLGKYAQPLRLSKEAINEIIKNTNPDPEPSQQATKLGTAVKAEDPNCKWLRDRLEAGYSFISFRPSTGERTAGIFRGALTPKLSSVSTLPKTSNVGSDLQIIDCMSGVPDLTYHLAWELGRGLASSDKVFSAAMLRLRTRINNEAQDWARGGSTDARSKIFGRLRKPREGTGLVRRNNQGRRGQNTLRRWNKRKVHVLDPEDEETDLKADEEIITEIAQITAKICLNKELSRGADEDDDDQSITKEKVVNPDTQNSSAWAVILQWIIDKIRLFNIPNVYLYPEPLALPEEAFRTFHIDEVWMNAFLDGALSVANHRFYNQIDYIRNELKVCINQELSKNQHQIPKWGFIIRSKVILAFPDLRIQAPWNTDTKGREQIARIQRLAPDTLLCLFDRQPGDGLWADKKAIVIKEPPHQQKFSVGDNLGKDELHMKYRLLPTVEVAKAQENAAAKSAGKTKVKYLRGGKAIPDTSPGYELPQIYNWDTRCLNSASLADTSYKLSQTILTEELFKSQQAGSALTGIQLNDAPMTLDVSFLTTADQKSQADNGLRDRQLPVLHYERISAEVSKGHQYATAASLTTPFPRKGNFPFPRIRQGNPPPQPRLRVAAKEVVTPLPQVSQLAAASATSIPTYLEKAVFPLHHYGCNIPVDNPAGIDLVFSISAQKTLNNSIALKSLTVILPAGKNRTDLLRVTRKDATKLTVLPSARPIGKGSRWLAGSRECDGLVKEFSRIPTQDNTQAASVQIPTTTLAVRVVPRGRLCALADMPDLSFVLSGVELNDMISADVKIIFQEEYSVRVEGGEDLQLKWTRPEPVFNYLRVEKQRSI</sequence>
<accession>A0AAN8NCG5</accession>
<name>A0AAN8NCG5_9PEZI</name>
<evidence type="ECO:0000313" key="1">
    <source>
        <dbReference type="EMBL" id="KAK6499544.1"/>
    </source>
</evidence>
<comment type="caution">
    <text evidence="1">The sequence shown here is derived from an EMBL/GenBank/DDBJ whole genome shotgun (WGS) entry which is preliminary data.</text>
</comment>
<dbReference type="Proteomes" id="UP001307849">
    <property type="component" value="Unassembled WGS sequence"/>
</dbReference>
<proteinExistence type="predicted"/>